<reference evidence="3 4" key="1">
    <citation type="submission" date="2022-11" db="EMBL/GenBank/DDBJ databases">
        <title>Minimal conservation of predation-associated metabolite biosynthetic gene clusters underscores biosynthetic potential of Myxococcota including descriptions for ten novel species: Archangium lansinium sp. nov., Myxococcus landrumus sp. nov., Nannocystis bai.</title>
        <authorList>
            <person name="Ahearne A."/>
            <person name="Stevens C."/>
            <person name="Dowd S."/>
        </authorList>
    </citation>
    <scope>NUCLEOTIDE SEQUENCE [LARGE SCALE GENOMIC DNA]</scope>
    <source>
        <strain evidence="3 4">BB15-2</strain>
    </source>
</reference>
<protein>
    <submittedName>
        <fullName evidence="3">Uncharacterized protein</fullName>
    </submittedName>
</protein>
<evidence type="ECO:0000256" key="2">
    <source>
        <dbReference type="SAM" id="SignalP"/>
    </source>
</evidence>
<evidence type="ECO:0000313" key="4">
    <source>
        <dbReference type="Proteomes" id="UP001221686"/>
    </source>
</evidence>
<evidence type="ECO:0000313" key="3">
    <source>
        <dbReference type="EMBL" id="MDC0717532.1"/>
    </source>
</evidence>
<feature type="chain" id="PRO_5047530763" evidence="2">
    <location>
        <begin position="25"/>
        <end position="184"/>
    </location>
</feature>
<dbReference type="EMBL" id="JAQNDL010000001">
    <property type="protein sequence ID" value="MDC0717532.1"/>
    <property type="molecule type" value="Genomic_DNA"/>
</dbReference>
<organism evidence="3 4">
    <name type="scientific">Nannocystis bainbridge</name>
    <dbReference type="NCBI Taxonomy" id="2995303"/>
    <lineage>
        <taxon>Bacteria</taxon>
        <taxon>Pseudomonadati</taxon>
        <taxon>Myxococcota</taxon>
        <taxon>Polyangia</taxon>
        <taxon>Nannocystales</taxon>
        <taxon>Nannocystaceae</taxon>
        <taxon>Nannocystis</taxon>
    </lineage>
</organism>
<proteinExistence type="predicted"/>
<dbReference type="Proteomes" id="UP001221686">
    <property type="component" value="Unassembled WGS sequence"/>
</dbReference>
<feature type="region of interest" description="Disordered" evidence="1">
    <location>
        <begin position="26"/>
        <end position="100"/>
    </location>
</feature>
<name>A0ABT5DV61_9BACT</name>
<evidence type="ECO:0000256" key="1">
    <source>
        <dbReference type="SAM" id="MobiDB-lite"/>
    </source>
</evidence>
<feature type="signal peptide" evidence="2">
    <location>
        <begin position="1"/>
        <end position="24"/>
    </location>
</feature>
<keyword evidence="2" id="KW-0732">Signal</keyword>
<dbReference type="RefSeq" id="WP_272086016.1">
    <property type="nucleotide sequence ID" value="NZ_JAQNDL010000001.1"/>
</dbReference>
<keyword evidence="4" id="KW-1185">Reference proteome</keyword>
<gene>
    <name evidence="3" type="ORF">POL25_11545</name>
</gene>
<comment type="caution">
    <text evidence="3">The sequence shown here is derived from an EMBL/GenBank/DDBJ whole genome shotgun (WGS) entry which is preliminary data.</text>
</comment>
<sequence>MDSLTRFSLTTLALLTLASAPACLVDQKIGGNPTDGDDATSTDSETTSEATTGNSTDAGTDGSGTDASTDGSGTDASTDGSGTDASTGTGSTTADPSYERECEPGDFVCDDWGCQEATQAGECYKPCTPSGEIGGVDSECDEPERPFCSQLGLSFGGDFDCNGCAHVCLAEPLNWCDHGADQCE</sequence>
<accession>A0ABT5DV61</accession>
<feature type="compositionally biased region" description="Low complexity" evidence="1">
    <location>
        <begin position="41"/>
        <end position="95"/>
    </location>
</feature>